<evidence type="ECO:0000256" key="7">
    <source>
        <dbReference type="ARBA" id="ARBA00023136"/>
    </source>
</evidence>
<comment type="subcellular location">
    <subcellularLocation>
        <location evidence="1">Cell membrane</location>
        <topology evidence="1">Multi-pass membrane protein</topology>
    </subcellularLocation>
</comment>
<feature type="transmembrane region" description="Helical" evidence="8">
    <location>
        <begin position="300"/>
        <end position="324"/>
    </location>
</feature>
<protein>
    <submittedName>
        <fullName evidence="9">Cation:dicarboxylase symporter family transporter</fullName>
    </submittedName>
</protein>
<evidence type="ECO:0000256" key="2">
    <source>
        <dbReference type="ARBA" id="ARBA00022448"/>
    </source>
</evidence>
<evidence type="ECO:0000256" key="3">
    <source>
        <dbReference type="ARBA" id="ARBA00022475"/>
    </source>
</evidence>
<feature type="transmembrane region" description="Helical" evidence="8">
    <location>
        <begin position="219"/>
        <end position="240"/>
    </location>
</feature>
<keyword evidence="7 8" id="KW-0472">Membrane</keyword>
<gene>
    <name evidence="9" type="ORF">HZA61_04210</name>
</gene>
<dbReference type="AlphaFoldDB" id="A0A933W2B3"/>
<evidence type="ECO:0000256" key="6">
    <source>
        <dbReference type="ARBA" id="ARBA00022989"/>
    </source>
</evidence>
<dbReference type="InterPro" id="IPR036458">
    <property type="entry name" value="Na:dicarbo_symporter_sf"/>
</dbReference>
<dbReference type="Proteomes" id="UP000696931">
    <property type="component" value="Unassembled WGS sequence"/>
</dbReference>
<evidence type="ECO:0000256" key="4">
    <source>
        <dbReference type="ARBA" id="ARBA00022692"/>
    </source>
</evidence>
<feature type="transmembrane region" description="Helical" evidence="8">
    <location>
        <begin position="344"/>
        <end position="373"/>
    </location>
</feature>
<dbReference type="SUPFAM" id="SSF118215">
    <property type="entry name" value="Proton glutamate symport protein"/>
    <property type="match status" value="1"/>
</dbReference>
<dbReference type="GO" id="GO:0005886">
    <property type="term" value="C:plasma membrane"/>
    <property type="evidence" value="ECO:0007669"/>
    <property type="project" value="UniProtKB-SubCell"/>
</dbReference>
<dbReference type="FunFam" id="1.10.3860.10:FF:000001">
    <property type="entry name" value="C4-dicarboxylate transport protein"/>
    <property type="match status" value="1"/>
</dbReference>
<dbReference type="PANTHER" id="PTHR42865">
    <property type="entry name" value="PROTON/GLUTAMATE-ASPARTATE SYMPORTER"/>
    <property type="match status" value="1"/>
</dbReference>
<organism evidence="9 10">
    <name type="scientific">Eiseniibacteriota bacterium</name>
    <dbReference type="NCBI Taxonomy" id="2212470"/>
    <lineage>
        <taxon>Bacteria</taxon>
        <taxon>Candidatus Eiseniibacteriota</taxon>
    </lineage>
</organism>
<dbReference type="InterPro" id="IPR018107">
    <property type="entry name" value="Na-dicarboxylate_symporter_CS"/>
</dbReference>
<dbReference type="Pfam" id="PF00375">
    <property type="entry name" value="SDF"/>
    <property type="match status" value="1"/>
</dbReference>
<dbReference type="PROSITE" id="PS00714">
    <property type="entry name" value="NA_DICARBOXYL_SYMP_2"/>
    <property type="match status" value="1"/>
</dbReference>
<comment type="caution">
    <text evidence="9">The sequence shown here is derived from an EMBL/GenBank/DDBJ whole genome shotgun (WGS) entry which is preliminary data.</text>
</comment>
<dbReference type="GO" id="GO:0006835">
    <property type="term" value="P:dicarboxylic acid transport"/>
    <property type="evidence" value="ECO:0007669"/>
    <property type="project" value="TreeGrafter"/>
</dbReference>
<sequence>MKGPSLTQWILIALVAGGVFGWADPAHATQIGWIRDIFLHLIKSIIAPLVFSTVVVGIAGGGEPKAVGRMGWKSLVYFEVVTTLALFLGLAIVNLTQPGVGIHLAGDPGVLGKVAENHPKTLTETLVHLFPTSIFDALARGDVLQIVSFSVLFGLALSAVGEKGRPVLAFCEGLAQIMFRFTEYVMYTAPLGVGAAMAATVGHQGLDVLRNLGMLVGSLYLALVLFVVFVFGAVAAIVRLPVLPFLKAIREPFTLAFVTTSSESALPKAMEAMERFGVPRRIVGFVIPAGYSFNLDGTTLYLAMASVFIAQAVATTVPGFTFGWPQQLAMMVTLMVTSKGVAAVPRASLVILLATVNTFLPAPWGAIGVAMIFGVDELMDMARTSVNLMGNCLASVVIARWEGVFDDDAHRA</sequence>
<keyword evidence="4 8" id="KW-0812">Transmembrane</keyword>
<accession>A0A933W2B3</accession>
<proteinExistence type="predicted"/>
<dbReference type="EMBL" id="JACRIW010000032">
    <property type="protein sequence ID" value="MBI5168673.1"/>
    <property type="molecule type" value="Genomic_DNA"/>
</dbReference>
<feature type="transmembrane region" description="Helical" evidence="8">
    <location>
        <begin position="74"/>
        <end position="93"/>
    </location>
</feature>
<evidence type="ECO:0000256" key="1">
    <source>
        <dbReference type="ARBA" id="ARBA00004651"/>
    </source>
</evidence>
<evidence type="ECO:0000313" key="10">
    <source>
        <dbReference type="Proteomes" id="UP000696931"/>
    </source>
</evidence>
<dbReference type="Gene3D" id="1.10.3860.10">
    <property type="entry name" value="Sodium:dicarboxylate symporter"/>
    <property type="match status" value="1"/>
</dbReference>
<evidence type="ECO:0000256" key="5">
    <source>
        <dbReference type="ARBA" id="ARBA00022847"/>
    </source>
</evidence>
<dbReference type="PRINTS" id="PR00173">
    <property type="entry name" value="EDTRNSPORT"/>
</dbReference>
<dbReference type="GO" id="GO:0015293">
    <property type="term" value="F:symporter activity"/>
    <property type="evidence" value="ECO:0007669"/>
    <property type="project" value="UniProtKB-KW"/>
</dbReference>
<keyword evidence="3" id="KW-1003">Cell membrane</keyword>
<feature type="transmembrane region" description="Helical" evidence="8">
    <location>
        <begin position="181"/>
        <end position="199"/>
    </location>
</feature>
<evidence type="ECO:0000256" key="8">
    <source>
        <dbReference type="SAM" id="Phobius"/>
    </source>
</evidence>
<dbReference type="PANTHER" id="PTHR42865:SF7">
    <property type="entry name" value="PROTON_GLUTAMATE-ASPARTATE SYMPORTER"/>
    <property type="match status" value="1"/>
</dbReference>
<feature type="transmembrane region" description="Helical" evidence="8">
    <location>
        <begin position="37"/>
        <end position="62"/>
    </location>
</feature>
<keyword evidence="5" id="KW-0769">Symport</keyword>
<evidence type="ECO:0000313" key="9">
    <source>
        <dbReference type="EMBL" id="MBI5168673.1"/>
    </source>
</evidence>
<dbReference type="InterPro" id="IPR001991">
    <property type="entry name" value="Na-dicarboxylate_symporter"/>
</dbReference>
<keyword evidence="6 8" id="KW-1133">Transmembrane helix</keyword>
<reference evidence="9" key="1">
    <citation type="submission" date="2020-07" db="EMBL/GenBank/DDBJ databases">
        <title>Huge and variable diversity of episymbiotic CPR bacteria and DPANN archaea in groundwater ecosystems.</title>
        <authorList>
            <person name="He C.Y."/>
            <person name="Keren R."/>
            <person name="Whittaker M."/>
            <person name="Farag I.F."/>
            <person name="Doudna J."/>
            <person name="Cate J.H.D."/>
            <person name="Banfield J.F."/>
        </authorList>
    </citation>
    <scope>NUCLEOTIDE SEQUENCE</scope>
    <source>
        <strain evidence="9">NC_groundwater_1813_Pr3_B-0.1um_71_17</strain>
    </source>
</reference>
<keyword evidence="2" id="KW-0813">Transport</keyword>
<name>A0A933W2B3_UNCEI</name>